<keyword evidence="3" id="KW-0804">Transcription</keyword>
<dbReference type="PROSITE" id="PS01124">
    <property type="entry name" value="HTH_ARAC_FAMILY_2"/>
    <property type="match status" value="1"/>
</dbReference>
<evidence type="ECO:0000313" key="6">
    <source>
        <dbReference type="EMBL" id="RCX19483.1"/>
    </source>
</evidence>
<dbReference type="Pfam" id="PF12833">
    <property type="entry name" value="HTH_18"/>
    <property type="match status" value="1"/>
</dbReference>
<dbReference type="Gene3D" id="1.10.10.60">
    <property type="entry name" value="Homeodomain-like"/>
    <property type="match status" value="2"/>
</dbReference>
<evidence type="ECO:0000256" key="2">
    <source>
        <dbReference type="ARBA" id="ARBA00023125"/>
    </source>
</evidence>
<sequence>MQIKRQIQNRKKVFKTWIATNLLIFIIPIIVGEFVYYNSINIIKHEVESVHLASLQQFKILVDGKMGELKKIGNALAIDPKIKTLSNSRELYTPQNLYTMGNIQKDLKKYIVSNSFVENIYLYFSHGGCLLTDNGIYTGSEIKLFIEDAFMTGLEEWQKQIQQVNPGNIRISKKDSGTGARNSVVLFQSLTPNIYSKSPGVTMMIAINAEKLSDVMSSLDTESKANISILNNLNEDLKLYGGDDFPFVNYKDLKAYNSVFNISNKNQDITVTHVGSEIINLEYILSMPSSVFAYKIRYIKTVVYFYIGVCVVLGAIVIYLVAKKNYDPLRRLTQISSKNASLFKQSGMNEYKVIENAINSLITDKENAETRIRNQDIPLRKNFLMRMLKGSIRDKTRMENLQKIYKIDFESNNFIVITFEIENPESILLNNSENPDEENTELVYFIIQNITEELIGDKYIRYFTEIDGMSVCLINYKHGMDDADVDSGYNAVAEAAQNSIKLIQEHFDIQLSAAVSDIKKDFDGIPAAYSETLEILEYKRLMEKSNIVIKYGSIEQSKADETENINTMKNEICFMNYLLDNDFKNASLMLDSIMELYLPSHTANFQVVKCRMFGLINIMLNAIGEFKSKADMDYFNKLDPMTRMINSKSGTELKKQIKLIFKSIVEYSDNNQSKEAQSKITEIIDYINHHYSDQNLNVSAIAVKYEMNVSYLSRIFKKRTGISILDYIHKQRIENAKLMLSTGLSIAEISEKAGYTSSLALIRTFKKYEGITPGKYRENMKLQQ</sequence>
<evidence type="ECO:0000256" key="1">
    <source>
        <dbReference type="ARBA" id="ARBA00023015"/>
    </source>
</evidence>
<accession>A0A369BD66</accession>
<proteinExistence type="predicted"/>
<dbReference type="EMBL" id="QPJT01000003">
    <property type="protein sequence ID" value="RCX19483.1"/>
    <property type="molecule type" value="Genomic_DNA"/>
</dbReference>
<gene>
    <name evidence="6" type="ORF">DFR58_103230</name>
</gene>
<evidence type="ECO:0000256" key="4">
    <source>
        <dbReference type="SAM" id="Phobius"/>
    </source>
</evidence>
<dbReference type="InterPro" id="IPR018062">
    <property type="entry name" value="HTH_AraC-typ_CS"/>
</dbReference>
<feature type="transmembrane region" description="Helical" evidence="4">
    <location>
        <begin position="12"/>
        <end position="37"/>
    </location>
</feature>
<dbReference type="SMART" id="SM00342">
    <property type="entry name" value="HTH_ARAC"/>
    <property type="match status" value="1"/>
</dbReference>
<keyword evidence="2 6" id="KW-0238">DNA-binding</keyword>
<protein>
    <submittedName>
        <fullName evidence="6">AraC-like DNA-binding protein</fullName>
    </submittedName>
</protein>
<comment type="caution">
    <text evidence="6">The sequence shown here is derived from an EMBL/GenBank/DDBJ whole genome shotgun (WGS) entry which is preliminary data.</text>
</comment>
<dbReference type="GO" id="GO:0003700">
    <property type="term" value="F:DNA-binding transcription factor activity"/>
    <property type="evidence" value="ECO:0007669"/>
    <property type="project" value="InterPro"/>
</dbReference>
<keyword evidence="1" id="KW-0805">Transcription regulation</keyword>
<dbReference type="RefSeq" id="WP_170138026.1">
    <property type="nucleotide sequence ID" value="NZ_QPJT01000003.1"/>
</dbReference>
<feature type="domain" description="HTH araC/xylS-type" evidence="5">
    <location>
        <begin position="681"/>
        <end position="779"/>
    </location>
</feature>
<keyword evidence="4" id="KW-0812">Transmembrane</keyword>
<dbReference type="PROSITE" id="PS00041">
    <property type="entry name" value="HTH_ARAC_FAMILY_1"/>
    <property type="match status" value="1"/>
</dbReference>
<dbReference type="SUPFAM" id="SSF46689">
    <property type="entry name" value="Homeodomain-like"/>
    <property type="match status" value="2"/>
</dbReference>
<keyword evidence="4" id="KW-0472">Membrane</keyword>
<evidence type="ECO:0000256" key="3">
    <source>
        <dbReference type="ARBA" id="ARBA00023163"/>
    </source>
</evidence>
<evidence type="ECO:0000259" key="5">
    <source>
        <dbReference type="PROSITE" id="PS01124"/>
    </source>
</evidence>
<dbReference type="Proteomes" id="UP000253034">
    <property type="component" value="Unassembled WGS sequence"/>
</dbReference>
<dbReference type="PANTHER" id="PTHR43280">
    <property type="entry name" value="ARAC-FAMILY TRANSCRIPTIONAL REGULATOR"/>
    <property type="match status" value="1"/>
</dbReference>
<feature type="transmembrane region" description="Helical" evidence="4">
    <location>
        <begin position="303"/>
        <end position="322"/>
    </location>
</feature>
<organism evidence="6 7">
    <name type="scientific">Anaerobacterium chartisolvens</name>
    <dbReference type="NCBI Taxonomy" id="1297424"/>
    <lineage>
        <taxon>Bacteria</taxon>
        <taxon>Bacillati</taxon>
        <taxon>Bacillota</taxon>
        <taxon>Clostridia</taxon>
        <taxon>Eubacteriales</taxon>
        <taxon>Oscillospiraceae</taxon>
        <taxon>Anaerobacterium</taxon>
    </lineage>
</organism>
<keyword evidence="4" id="KW-1133">Transmembrane helix</keyword>
<dbReference type="GO" id="GO:0043565">
    <property type="term" value="F:sequence-specific DNA binding"/>
    <property type="evidence" value="ECO:0007669"/>
    <property type="project" value="InterPro"/>
</dbReference>
<evidence type="ECO:0000313" key="7">
    <source>
        <dbReference type="Proteomes" id="UP000253034"/>
    </source>
</evidence>
<keyword evidence="7" id="KW-1185">Reference proteome</keyword>
<reference evidence="6 7" key="1">
    <citation type="submission" date="2018-07" db="EMBL/GenBank/DDBJ databases">
        <title>Genomic Encyclopedia of Type Strains, Phase IV (KMG-IV): sequencing the most valuable type-strain genomes for metagenomic binning, comparative biology and taxonomic classification.</title>
        <authorList>
            <person name="Goeker M."/>
        </authorList>
    </citation>
    <scope>NUCLEOTIDE SEQUENCE [LARGE SCALE GENOMIC DNA]</scope>
    <source>
        <strain evidence="6 7">DSM 27016</strain>
    </source>
</reference>
<dbReference type="InterPro" id="IPR018060">
    <property type="entry name" value="HTH_AraC"/>
</dbReference>
<dbReference type="PANTHER" id="PTHR43280:SF28">
    <property type="entry name" value="HTH-TYPE TRANSCRIPTIONAL ACTIVATOR RHAS"/>
    <property type="match status" value="1"/>
</dbReference>
<dbReference type="InterPro" id="IPR009057">
    <property type="entry name" value="Homeodomain-like_sf"/>
</dbReference>
<name>A0A369BD66_9FIRM</name>
<dbReference type="AlphaFoldDB" id="A0A369BD66"/>